<accession>A0A3M4PYB9</accession>
<dbReference type="Proteomes" id="UP000277179">
    <property type="component" value="Unassembled WGS sequence"/>
</dbReference>
<evidence type="ECO:0000256" key="1">
    <source>
        <dbReference type="ARBA" id="ARBA00006484"/>
    </source>
</evidence>
<comment type="caution">
    <text evidence="2">The sequence shown here is derived from an EMBL/GenBank/DDBJ whole genome shotgun (WGS) entry which is preliminary data.</text>
</comment>
<dbReference type="Gene3D" id="3.40.50.720">
    <property type="entry name" value="NAD(P)-binding Rossmann-like Domain"/>
    <property type="match status" value="1"/>
</dbReference>
<dbReference type="PANTHER" id="PTHR42760:SF105">
    <property type="entry name" value="SORBITOL-6-PHOSPHATE 2-DEHYDROGENASE"/>
    <property type="match status" value="1"/>
</dbReference>
<dbReference type="PRINTS" id="PR00080">
    <property type="entry name" value="SDRFAMILY"/>
</dbReference>
<evidence type="ECO:0000313" key="3">
    <source>
        <dbReference type="Proteomes" id="UP000277179"/>
    </source>
</evidence>
<organism evidence="2 3">
    <name type="scientific">Pseudomonas salomonii</name>
    <dbReference type="NCBI Taxonomy" id="191391"/>
    <lineage>
        <taxon>Bacteria</taxon>
        <taxon>Pseudomonadati</taxon>
        <taxon>Pseudomonadota</taxon>
        <taxon>Gammaproteobacteria</taxon>
        <taxon>Pseudomonadales</taxon>
        <taxon>Pseudomonadaceae</taxon>
        <taxon>Pseudomonas</taxon>
    </lineage>
</organism>
<dbReference type="EMBL" id="RBRL01000397">
    <property type="protein sequence ID" value="RMQ83161.1"/>
    <property type="molecule type" value="Genomic_DNA"/>
</dbReference>
<dbReference type="PANTHER" id="PTHR42760">
    <property type="entry name" value="SHORT-CHAIN DEHYDROGENASES/REDUCTASES FAMILY MEMBER"/>
    <property type="match status" value="1"/>
</dbReference>
<dbReference type="InterPro" id="IPR002347">
    <property type="entry name" value="SDR_fam"/>
</dbReference>
<sequence>MEPVMSQRFSGKTVVITGACRGIGAGIAERFAQEGAHLVLASNDLERVTFTAEQLAKEYQVDTLALGIDVTCESDIEKLYREGHARFGSIDVSVQNAGIITIDHYDKMPRADFDKVLQVNTTGVWLGCREAAKYMVKQGSGRLINTSSGQGRQGFIYTPHYAASKMGVIGITQSLALEMARHNITVNAFCPGIIESEMWDYNDRVWGEILSTEEKRYGKGELMAEWVKNIPLRRAGKPSDVAGLVAFLASDDAAYLTGQAINIDGGLIMS</sequence>
<dbReference type="SUPFAM" id="SSF51735">
    <property type="entry name" value="NAD(P)-binding Rossmann-fold domains"/>
    <property type="match status" value="1"/>
</dbReference>
<dbReference type="Pfam" id="PF13561">
    <property type="entry name" value="adh_short_C2"/>
    <property type="match status" value="1"/>
</dbReference>
<reference evidence="2 3" key="1">
    <citation type="submission" date="2018-08" db="EMBL/GenBank/DDBJ databases">
        <title>Recombination of ecologically and evolutionarily significant loci maintains genetic cohesion in the Pseudomonas syringae species complex.</title>
        <authorList>
            <person name="Dillon M."/>
            <person name="Thakur S."/>
            <person name="Almeida R.N.D."/>
            <person name="Weir B.S."/>
            <person name="Guttman D.S."/>
        </authorList>
    </citation>
    <scope>NUCLEOTIDE SEQUENCE [LARGE SCALE GENOMIC DNA]</scope>
    <source>
        <strain evidence="2 3">ICMP 11288</strain>
    </source>
</reference>
<protein>
    <submittedName>
        <fullName evidence="2">Uncharacterized protein</fullName>
    </submittedName>
</protein>
<dbReference type="PRINTS" id="PR00081">
    <property type="entry name" value="GDHRDH"/>
</dbReference>
<gene>
    <name evidence="2" type="ORF">ALP97_00502</name>
</gene>
<dbReference type="InterPro" id="IPR036291">
    <property type="entry name" value="NAD(P)-bd_dom_sf"/>
</dbReference>
<dbReference type="InterPro" id="IPR020904">
    <property type="entry name" value="Sc_DH/Rdtase_CS"/>
</dbReference>
<dbReference type="PROSITE" id="PS00061">
    <property type="entry name" value="ADH_SHORT"/>
    <property type="match status" value="1"/>
</dbReference>
<evidence type="ECO:0000313" key="2">
    <source>
        <dbReference type="EMBL" id="RMQ83161.1"/>
    </source>
</evidence>
<dbReference type="FunFam" id="3.40.50.720:FF:000084">
    <property type="entry name" value="Short-chain dehydrogenase reductase"/>
    <property type="match status" value="1"/>
</dbReference>
<proteinExistence type="inferred from homology"/>
<dbReference type="GO" id="GO:0016616">
    <property type="term" value="F:oxidoreductase activity, acting on the CH-OH group of donors, NAD or NADP as acceptor"/>
    <property type="evidence" value="ECO:0007669"/>
    <property type="project" value="TreeGrafter"/>
</dbReference>
<comment type="similarity">
    <text evidence="1">Belongs to the short-chain dehydrogenases/reductases (SDR) family.</text>
</comment>
<dbReference type="AlphaFoldDB" id="A0A3M4PYB9"/>
<name>A0A3M4PYB9_9PSED</name>